<dbReference type="AlphaFoldDB" id="A0A5N5W1K2"/>
<name>A0A5N5W1K2_STRMB</name>
<evidence type="ECO:0000256" key="1">
    <source>
        <dbReference type="SAM" id="MobiDB-lite"/>
    </source>
</evidence>
<dbReference type="OrthoDB" id="4322331at2"/>
<proteinExistence type="predicted"/>
<feature type="region of interest" description="Disordered" evidence="1">
    <location>
        <begin position="1"/>
        <end position="53"/>
    </location>
</feature>
<evidence type="ECO:0000259" key="2">
    <source>
        <dbReference type="Pfam" id="PF06889"/>
    </source>
</evidence>
<evidence type="ECO:0000313" key="4">
    <source>
        <dbReference type="Proteomes" id="UP000327000"/>
    </source>
</evidence>
<gene>
    <name evidence="3" type="ORF">FRZ00_26485</name>
</gene>
<protein>
    <submittedName>
        <fullName evidence="3">DUF1266 domain-containing protein</fullName>
    </submittedName>
</protein>
<keyword evidence="4" id="KW-1185">Reference proteome</keyword>
<feature type="compositionally biased region" description="Basic and acidic residues" evidence="1">
    <location>
        <begin position="1"/>
        <end position="17"/>
    </location>
</feature>
<sequence length="437" mass="48844">MGIGKRGERVPESDAERSIQPPAAGQEQPVKAQQGFGPPGSGQSGFGPPPTALWQAPSEVERGLYEAKTRQDWAAYFDVLAGAYLYHPMPRAEADADLGSVTVTPYWNPQWGVYMIGYFTHGVLPVPVEDPVYFRRSLSRVAEAWRDDAMWLAINPGTPCEAYFPATAAHRAVWVRHTETIQPSRPGTLQALRVGGPLQGQVAHGLACGALQCVRNGSLWNAMAWHGTGYWAERERLREWWGITTRGQWQSTIEDLLRGQGGLWEDVLEIRCVLAREYGGLVEPGHWRHAVARIIRAQAAEAGADDADTEAEIRRVHQLIGRITRYEARFRADGLLPANRYVRSVLAWYFGRASKMARWGLGARFCDIGEAEATVVRASRVSQVAYPSWEDFSAGYILGRCLHFDEEEFGPWYEEMLTAHRVLTSDPASPWLTIPWT</sequence>
<organism evidence="3 4">
    <name type="scientific">Streptomyces mobaraensis</name>
    <name type="common">Streptoverticillium mobaraense</name>
    <dbReference type="NCBI Taxonomy" id="35621"/>
    <lineage>
        <taxon>Bacteria</taxon>
        <taxon>Bacillati</taxon>
        <taxon>Actinomycetota</taxon>
        <taxon>Actinomycetes</taxon>
        <taxon>Kitasatosporales</taxon>
        <taxon>Streptomycetaceae</taxon>
        <taxon>Streptomyces</taxon>
    </lineage>
</organism>
<accession>A0A5N5W1K2</accession>
<dbReference type="EMBL" id="VOKX01000106">
    <property type="protein sequence ID" value="KAB7835768.1"/>
    <property type="molecule type" value="Genomic_DNA"/>
</dbReference>
<dbReference type="Proteomes" id="UP000327000">
    <property type="component" value="Unassembled WGS sequence"/>
</dbReference>
<dbReference type="Pfam" id="PF06889">
    <property type="entry name" value="DUF1266"/>
    <property type="match status" value="1"/>
</dbReference>
<evidence type="ECO:0000313" key="3">
    <source>
        <dbReference type="EMBL" id="KAB7835768.1"/>
    </source>
</evidence>
<feature type="domain" description="DUF1266" evidence="2">
    <location>
        <begin position="236"/>
        <end position="436"/>
    </location>
</feature>
<comment type="caution">
    <text evidence="3">The sequence shown here is derived from an EMBL/GenBank/DDBJ whole genome shotgun (WGS) entry which is preliminary data.</text>
</comment>
<reference evidence="3 4" key="1">
    <citation type="journal article" date="2019" name="Microb. Cell Fact.">
        <title>Exploring novel herbicidin analogues by transcriptional regulator overexpression and MS/MS molecular networking.</title>
        <authorList>
            <person name="Shi Y."/>
            <person name="Gu R."/>
            <person name="Li Y."/>
            <person name="Wang X."/>
            <person name="Ren W."/>
            <person name="Li X."/>
            <person name="Wang L."/>
            <person name="Xie Y."/>
            <person name="Hong B."/>
        </authorList>
    </citation>
    <scope>NUCLEOTIDE SEQUENCE [LARGE SCALE GENOMIC DNA]</scope>
    <source>
        <strain evidence="3 4">US-43</strain>
    </source>
</reference>
<dbReference type="InterPro" id="IPR009677">
    <property type="entry name" value="DUF1266"/>
</dbReference>